<dbReference type="GO" id="GO:0016705">
    <property type="term" value="F:oxidoreductase activity, acting on paired donors, with incorporation or reduction of molecular oxygen"/>
    <property type="evidence" value="ECO:0007669"/>
    <property type="project" value="UniProtKB-ARBA"/>
</dbReference>
<evidence type="ECO:0000256" key="3">
    <source>
        <dbReference type="ARBA" id="ARBA00023004"/>
    </source>
</evidence>
<dbReference type="PROSITE" id="PS51296">
    <property type="entry name" value="RIESKE"/>
    <property type="match status" value="1"/>
</dbReference>
<dbReference type="STRING" id="555088.DealDRAFT_2507"/>
<feature type="domain" description="Rieske" evidence="7">
    <location>
        <begin position="6"/>
        <end position="100"/>
    </location>
</feature>
<keyword evidence="9" id="KW-1185">Reference proteome</keyword>
<dbReference type="InterPro" id="IPR036922">
    <property type="entry name" value="Rieske_2Fe-2S_sf"/>
</dbReference>
<comment type="caution">
    <text evidence="8">The sequence shown here is derived from an EMBL/GenBank/DDBJ whole genome shotgun (WGS) entry which is preliminary data.</text>
</comment>
<keyword evidence="1" id="KW-0001">2Fe-2S</keyword>
<dbReference type="eggNOG" id="COG2146">
    <property type="taxonomic scope" value="Bacteria"/>
</dbReference>
<sequence length="106" mass="11915">MNHWDVTMIKAEDLPEGKTAKAKIKGLPVLLARVGQEIYALHNQCPHLGCMMHRGTLDGYLLTCPCHDWVFDIRCGEFTAAPEIKIPVYPVKVENGEILVKLEDTK</sequence>
<evidence type="ECO:0000313" key="9">
    <source>
        <dbReference type="Proteomes" id="UP000006443"/>
    </source>
</evidence>
<dbReference type="Pfam" id="PF00355">
    <property type="entry name" value="Rieske"/>
    <property type="match status" value="1"/>
</dbReference>
<dbReference type="PANTHER" id="PTHR21496:SF0">
    <property type="entry name" value="RIESKE DOMAIN-CONTAINING PROTEIN"/>
    <property type="match status" value="1"/>
</dbReference>
<name>C0GJ48_DETAL</name>
<dbReference type="RefSeq" id="WP_008517965.1">
    <property type="nucleotide sequence ID" value="NZ_ACJM01000014.1"/>
</dbReference>
<dbReference type="EMBL" id="ACJM01000014">
    <property type="protein sequence ID" value="EEG76681.1"/>
    <property type="molecule type" value="Genomic_DNA"/>
</dbReference>
<comment type="similarity">
    <text evidence="6">Belongs to the bacterial ring-hydroxylating dioxygenase ferredoxin component family.</text>
</comment>
<proteinExistence type="inferred from homology"/>
<dbReference type="Proteomes" id="UP000006443">
    <property type="component" value="Unassembled WGS sequence"/>
</dbReference>
<accession>C0GJ48</accession>
<comment type="cofactor">
    <cofactor evidence="5">
        <name>[2Fe-2S] cluster</name>
        <dbReference type="ChEBI" id="CHEBI:190135"/>
    </cofactor>
</comment>
<evidence type="ECO:0000256" key="6">
    <source>
        <dbReference type="ARBA" id="ARBA00038001"/>
    </source>
</evidence>
<dbReference type="AlphaFoldDB" id="C0GJ48"/>
<dbReference type="SUPFAM" id="SSF50022">
    <property type="entry name" value="ISP domain"/>
    <property type="match status" value="1"/>
</dbReference>
<evidence type="ECO:0000313" key="8">
    <source>
        <dbReference type="EMBL" id="EEG76681.1"/>
    </source>
</evidence>
<keyword evidence="2" id="KW-0479">Metal-binding</keyword>
<dbReference type="PANTHER" id="PTHR21496">
    <property type="entry name" value="FERREDOXIN-RELATED"/>
    <property type="match status" value="1"/>
</dbReference>
<evidence type="ECO:0000259" key="7">
    <source>
        <dbReference type="PROSITE" id="PS51296"/>
    </source>
</evidence>
<evidence type="ECO:0000256" key="4">
    <source>
        <dbReference type="ARBA" id="ARBA00023014"/>
    </source>
</evidence>
<reference evidence="8 9" key="1">
    <citation type="submission" date="2009-02" db="EMBL/GenBank/DDBJ databases">
        <title>Sequencing of the draft genome and assembly of Dethiobacter alkaliphilus AHT 1.</title>
        <authorList>
            <consortium name="US DOE Joint Genome Institute (JGI-PGF)"/>
            <person name="Lucas S."/>
            <person name="Copeland A."/>
            <person name="Lapidus A."/>
            <person name="Glavina del Rio T."/>
            <person name="Dalin E."/>
            <person name="Tice H."/>
            <person name="Bruce D."/>
            <person name="Goodwin L."/>
            <person name="Pitluck S."/>
            <person name="Larimer F."/>
            <person name="Land M.L."/>
            <person name="Hauser L."/>
            <person name="Muyzer G."/>
        </authorList>
    </citation>
    <scope>NUCLEOTIDE SEQUENCE [LARGE SCALE GENOMIC DNA]</scope>
    <source>
        <strain evidence="8 9">AHT 1</strain>
    </source>
</reference>
<evidence type="ECO:0000256" key="2">
    <source>
        <dbReference type="ARBA" id="ARBA00022723"/>
    </source>
</evidence>
<evidence type="ECO:0000256" key="1">
    <source>
        <dbReference type="ARBA" id="ARBA00022714"/>
    </source>
</evidence>
<protein>
    <submittedName>
        <fullName evidence="8">Rieske (2Fe-2S) domain protein</fullName>
    </submittedName>
</protein>
<dbReference type="GO" id="GO:0051537">
    <property type="term" value="F:2 iron, 2 sulfur cluster binding"/>
    <property type="evidence" value="ECO:0007669"/>
    <property type="project" value="UniProtKB-KW"/>
</dbReference>
<dbReference type="GO" id="GO:0046872">
    <property type="term" value="F:metal ion binding"/>
    <property type="evidence" value="ECO:0007669"/>
    <property type="project" value="UniProtKB-KW"/>
</dbReference>
<dbReference type="GO" id="GO:0004497">
    <property type="term" value="F:monooxygenase activity"/>
    <property type="evidence" value="ECO:0007669"/>
    <property type="project" value="UniProtKB-ARBA"/>
</dbReference>
<keyword evidence="3" id="KW-0408">Iron</keyword>
<gene>
    <name evidence="8" type="ORF">DealDRAFT_2507</name>
</gene>
<organism evidence="8 9">
    <name type="scientific">Dethiobacter alkaliphilus AHT 1</name>
    <dbReference type="NCBI Taxonomy" id="555088"/>
    <lineage>
        <taxon>Bacteria</taxon>
        <taxon>Bacillati</taxon>
        <taxon>Bacillota</taxon>
        <taxon>Dethiobacteria</taxon>
        <taxon>Dethiobacterales</taxon>
        <taxon>Dethiobacteraceae</taxon>
        <taxon>Dethiobacter</taxon>
    </lineage>
</organism>
<dbReference type="InterPro" id="IPR017941">
    <property type="entry name" value="Rieske_2Fe-2S"/>
</dbReference>
<keyword evidence="4" id="KW-0411">Iron-sulfur</keyword>
<dbReference type="Gene3D" id="2.102.10.10">
    <property type="entry name" value="Rieske [2Fe-2S] iron-sulphur domain"/>
    <property type="match status" value="1"/>
</dbReference>
<evidence type="ECO:0000256" key="5">
    <source>
        <dbReference type="ARBA" id="ARBA00034078"/>
    </source>
</evidence>